<proteinExistence type="predicted"/>
<sequence>MDLIVFALSLSVFILGLAVFANRARARKDIPFELTPNCLLTRWPILFVTGPRSIFYFSKFWNLHPVFLTEHGYEVFTVHLPWKNADQRRQRFEEFLSQQENHKRHFHLVVDSPTFTELESVLRGRRSSAIKSITEMTDDSSKQESKSLFALPVPFATIECRLSKAEPKLLKLSYRLHKYMVKPIRPASLSTLGAIDETAIQNCQLLLERASNLAEMDLRDET</sequence>
<organism evidence="1 2">
    <name type="scientific">Bdellovibrio reynosensis</name>
    <dbReference type="NCBI Taxonomy" id="2835041"/>
    <lineage>
        <taxon>Bacteria</taxon>
        <taxon>Pseudomonadati</taxon>
        <taxon>Bdellovibrionota</taxon>
        <taxon>Bdellovibrionia</taxon>
        <taxon>Bdellovibrionales</taxon>
        <taxon>Pseudobdellovibrionaceae</taxon>
        <taxon>Bdellovibrio</taxon>
    </lineage>
</organism>
<evidence type="ECO:0008006" key="3">
    <source>
        <dbReference type="Google" id="ProtNLM"/>
    </source>
</evidence>
<name>A0ABY4CD29_9BACT</name>
<reference evidence="1" key="1">
    <citation type="submission" date="2022-03" db="EMBL/GenBank/DDBJ databases">
        <title>Genome Identification and Characterization of new species Bdellovibrio reynosense LBG001 sp. nov. from a Mexico soil sample.</title>
        <authorList>
            <person name="Camilli A."/>
            <person name="Ajao Y."/>
            <person name="Guo X."/>
        </authorList>
    </citation>
    <scope>NUCLEOTIDE SEQUENCE</scope>
    <source>
        <strain evidence="1">LBG001</strain>
    </source>
</reference>
<dbReference type="Proteomes" id="UP000830116">
    <property type="component" value="Chromosome"/>
</dbReference>
<gene>
    <name evidence="1" type="ORF">MNR06_05240</name>
</gene>
<accession>A0ABY4CD29</accession>
<evidence type="ECO:0000313" key="2">
    <source>
        <dbReference type="Proteomes" id="UP000830116"/>
    </source>
</evidence>
<evidence type="ECO:0000313" key="1">
    <source>
        <dbReference type="EMBL" id="UOF02354.1"/>
    </source>
</evidence>
<protein>
    <recommendedName>
        <fullName evidence="3">DUF2726 domain-containing protein</fullName>
    </recommendedName>
</protein>
<dbReference type="EMBL" id="CP093442">
    <property type="protein sequence ID" value="UOF02354.1"/>
    <property type="molecule type" value="Genomic_DNA"/>
</dbReference>
<keyword evidence="2" id="KW-1185">Reference proteome</keyword>
<dbReference type="RefSeq" id="WP_243539602.1">
    <property type="nucleotide sequence ID" value="NZ_CP093442.1"/>
</dbReference>